<evidence type="ECO:0000313" key="2">
    <source>
        <dbReference type="EMBL" id="RZC75270.1"/>
    </source>
</evidence>
<reference evidence="2 3" key="1">
    <citation type="journal article" date="2018" name="Science">
        <title>The opium poppy genome and morphinan production.</title>
        <authorList>
            <person name="Guo L."/>
            <person name="Winzer T."/>
            <person name="Yang X."/>
            <person name="Li Y."/>
            <person name="Ning Z."/>
            <person name="He Z."/>
            <person name="Teodor R."/>
            <person name="Lu Y."/>
            <person name="Bowser T.A."/>
            <person name="Graham I.A."/>
            <person name="Ye K."/>
        </authorList>
    </citation>
    <scope>NUCLEOTIDE SEQUENCE [LARGE SCALE GENOMIC DNA]</scope>
    <source>
        <strain evidence="3">cv. HN1</strain>
        <tissue evidence="2">Leaves</tissue>
    </source>
</reference>
<feature type="domain" description="AP complex mu/sigma subunit" evidence="1">
    <location>
        <begin position="1"/>
        <end position="38"/>
    </location>
</feature>
<dbReference type="Gene3D" id="3.30.450.60">
    <property type="match status" value="1"/>
</dbReference>
<dbReference type="Pfam" id="PF01217">
    <property type="entry name" value="Clat_adaptor_s"/>
    <property type="match status" value="1"/>
</dbReference>
<dbReference type="InterPro" id="IPR022775">
    <property type="entry name" value="AP_mu_sigma_su"/>
</dbReference>
<sequence length="68" mass="7897">MIEAVVVMNTQGKPRLTKFYDYVPMEKQQEILRSIYGVSCPSLIITVVTVRREESEGGRDRYWICVTL</sequence>
<dbReference type="Gramene" id="RZC75270">
    <property type="protein sequence ID" value="RZC75270"/>
    <property type="gene ID" value="C5167_050752"/>
</dbReference>
<dbReference type="STRING" id="3469.A0A4Y7KSD5"/>
<protein>
    <recommendedName>
        <fullName evidence="1">AP complex mu/sigma subunit domain-containing protein</fullName>
    </recommendedName>
</protein>
<dbReference type="AlphaFoldDB" id="A0A4Y7KSD5"/>
<accession>A0A4Y7KSD5</accession>
<organism evidence="2 3">
    <name type="scientific">Papaver somniferum</name>
    <name type="common">Opium poppy</name>
    <dbReference type="NCBI Taxonomy" id="3469"/>
    <lineage>
        <taxon>Eukaryota</taxon>
        <taxon>Viridiplantae</taxon>
        <taxon>Streptophyta</taxon>
        <taxon>Embryophyta</taxon>
        <taxon>Tracheophyta</taxon>
        <taxon>Spermatophyta</taxon>
        <taxon>Magnoliopsida</taxon>
        <taxon>Ranunculales</taxon>
        <taxon>Papaveraceae</taxon>
        <taxon>Papaveroideae</taxon>
        <taxon>Papaver</taxon>
    </lineage>
</organism>
<dbReference type="InterPro" id="IPR011012">
    <property type="entry name" value="Longin-like_dom_sf"/>
</dbReference>
<name>A0A4Y7KSD5_PAPSO</name>
<proteinExistence type="predicted"/>
<dbReference type="SUPFAM" id="SSF64356">
    <property type="entry name" value="SNARE-like"/>
    <property type="match status" value="1"/>
</dbReference>
<evidence type="ECO:0000259" key="1">
    <source>
        <dbReference type="Pfam" id="PF01217"/>
    </source>
</evidence>
<evidence type="ECO:0000313" key="3">
    <source>
        <dbReference type="Proteomes" id="UP000316621"/>
    </source>
</evidence>
<keyword evidence="3" id="KW-1185">Reference proteome</keyword>
<gene>
    <name evidence="2" type="ORF">C5167_050752</name>
</gene>
<dbReference type="Proteomes" id="UP000316621">
    <property type="component" value="Chromosome 8"/>
</dbReference>
<dbReference type="EMBL" id="CM010722">
    <property type="protein sequence ID" value="RZC75270.1"/>
    <property type="molecule type" value="Genomic_DNA"/>
</dbReference>